<dbReference type="STRING" id="1348253.LK09_07285"/>
<evidence type="ECO:0000256" key="5">
    <source>
        <dbReference type="SAM" id="MobiDB-lite"/>
    </source>
</evidence>
<dbReference type="EMBL" id="JTDK01000006">
    <property type="protein sequence ID" value="KHK98721.1"/>
    <property type="molecule type" value="Genomic_DNA"/>
</dbReference>
<keyword evidence="2 4" id="KW-0125">Carotenoid biosynthesis</keyword>
<feature type="region of interest" description="Disordered" evidence="5">
    <location>
        <begin position="512"/>
        <end position="532"/>
    </location>
</feature>
<reference evidence="7 8" key="1">
    <citation type="submission" date="2014-11" db="EMBL/GenBank/DDBJ databases">
        <title>Genome sequence of Microbacterium mangrovi MUSC 115(T).</title>
        <authorList>
            <person name="Lee L.-H."/>
        </authorList>
    </citation>
    <scope>NUCLEOTIDE SEQUENCE [LARGE SCALE GENOMIC DNA]</scope>
    <source>
        <strain evidence="7 8">MUSC 115</strain>
    </source>
</reference>
<evidence type="ECO:0000256" key="4">
    <source>
        <dbReference type="RuleBase" id="RU362075"/>
    </source>
</evidence>
<dbReference type="GO" id="GO:0016491">
    <property type="term" value="F:oxidoreductase activity"/>
    <property type="evidence" value="ECO:0007669"/>
    <property type="project" value="UniProtKB-KW"/>
</dbReference>
<dbReference type="NCBIfam" id="TIGR02734">
    <property type="entry name" value="crtI_fam"/>
    <property type="match status" value="1"/>
</dbReference>
<dbReference type="Gene3D" id="3.50.50.60">
    <property type="entry name" value="FAD/NAD(P)-binding domain"/>
    <property type="match status" value="2"/>
</dbReference>
<proteinExistence type="inferred from homology"/>
<dbReference type="PANTHER" id="PTHR43734:SF1">
    <property type="entry name" value="PHYTOENE DESATURASE"/>
    <property type="match status" value="1"/>
</dbReference>
<evidence type="ECO:0000256" key="1">
    <source>
        <dbReference type="ARBA" id="ARBA00004829"/>
    </source>
</evidence>
<dbReference type="RefSeq" id="WP_039397515.1">
    <property type="nucleotide sequence ID" value="NZ_JTDK01000006.1"/>
</dbReference>
<dbReference type="AlphaFoldDB" id="A0A0B2AAU7"/>
<dbReference type="InterPro" id="IPR036188">
    <property type="entry name" value="FAD/NAD-bd_sf"/>
</dbReference>
<keyword evidence="8" id="KW-1185">Reference proteome</keyword>
<accession>A0A0B2AAU7</accession>
<evidence type="ECO:0000313" key="7">
    <source>
        <dbReference type="EMBL" id="KHK98721.1"/>
    </source>
</evidence>
<dbReference type="Proteomes" id="UP000031030">
    <property type="component" value="Unassembled WGS sequence"/>
</dbReference>
<feature type="domain" description="Amine oxidase" evidence="6">
    <location>
        <begin position="11"/>
        <end position="504"/>
    </location>
</feature>
<sequence>MTWTSVIGGGVAGLATAALLAHEGHHVKLFERGERLGGRAGILERDGFRFDTGPSWFLMPRVYDHFFELLGTSSAEQLDLRLLDPGYTVFAEPGAGGRRPAVTIPFGTDRIAAVFDGLEPGTAGILRDHVASAAHASRLAEERFLYNPFTAPGSLLSADVLRAMPRLLSLLGTSLDAFVSRRFAHPVLRQVLEYPAVFLGTDPRRAPAMYHLMSALDLDDGVRYPMGGFWGLVERLTALAVDAGVQIVTEAEVTAILTQEEHGRRAVAGVRWRDASGTEHLQHANNVVSAADLHHTETVLLEQDARTYPERWWRARESGPGAVIALLGVRGELPELGHHSLFFARDWDAGFDAIFGLPGSVPDPASLYVCKPSATEPGVAPPGHENLFVLIPVPADPGLGAGGADGQGDPAIESAVDAAIDRIAAWAGIPDLRQRIVVRETLGPADFANDYHSWRGGMLGPSHILRQSAMFRARNQSSRVDRLYYAGATTAPGVGVPMCLISAELVLKRIRGDSSAGPTQPVPRRVPAGRAG</sequence>
<evidence type="ECO:0000259" key="6">
    <source>
        <dbReference type="Pfam" id="PF01593"/>
    </source>
</evidence>
<dbReference type="Pfam" id="PF01593">
    <property type="entry name" value="Amino_oxidase"/>
    <property type="match status" value="1"/>
</dbReference>
<evidence type="ECO:0000256" key="3">
    <source>
        <dbReference type="ARBA" id="ARBA00023002"/>
    </source>
</evidence>
<comment type="caution">
    <text evidence="7">The sequence shown here is derived from an EMBL/GenBank/DDBJ whole genome shotgun (WGS) entry which is preliminary data.</text>
</comment>
<dbReference type="InterPro" id="IPR002937">
    <property type="entry name" value="Amino_oxidase"/>
</dbReference>
<dbReference type="PANTHER" id="PTHR43734">
    <property type="entry name" value="PHYTOENE DESATURASE"/>
    <property type="match status" value="1"/>
</dbReference>
<dbReference type="SUPFAM" id="SSF51905">
    <property type="entry name" value="FAD/NAD(P)-binding domain"/>
    <property type="match status" value="1"/>
</dbReference>
<dbReference type="GO" id="GO:0016117">
    <property type="term" value="P:carotenoid biosynthetic process"/>
    <property type="evidence" value="ECO:0007669"/>
    <property type="project" value="UniProtKB-KW"/>
</dbReference>
<dbReference type="InterPro" id="IPR014105">
    <property type="entry name" value="Carotenoid/retinoid_OxRdtase"/>
</dbReference>
<evidence type="ECO:0000256" key="2">
    <source>
        <dbReference type="ARBA" id="ARBA00022746"/>
    </source>
</evidence>
<gene>
    <name evidence="7" type="ORF">LK09_07285</name>
</gene>
<protein>
    <submittedName>
        <fullName evidence="7">Phytoene dehydrogenase</fullName>
    </submittedName>
</protein>
<evidence type="ECO:0000313" key="8">
    <source>
        <dbReference type="Proteomes" id="UP000031030"/>
    </source>
</evidence>
<comment type="pathway">
    <text evidence="1 4">Carotenoid biosynthesis.</text>
</comment>
<organism evidence="7 8">
    <name type="scientific">Microbacterium mangrovi</name>
    <dbReference type="NCBI Taxonomy" id="1348253"/>
    <lineage>
        <taxon>Bacteria</taxon>
        <taxon>Bacillati</taxon>
        <taxon>Actinomycetota</taxon>
        <taxon>Actinomycetes</taxon>
        <taxon>Micrococcales</taxon>
        <taxon>Microbacteriaceae</taxon>
        <taxon>Microbacterium</taxon>
    </lineage>
</organism>
<keyword evidence="3 4" id="KW-0560">Oxidoreductase</keyword>
<name>A0A0B2AAU7_9MICO</name>
<dbReference type="OrthoDB" id="9774675at2"/>
<comment type="similarity">
    <text evidence="4">Belongs to the carotenoid/retinoid oxidoreductase family.</text>
</comment>